<accession>A0A076LEN5</accession>
<dbReference type="SUPFAM" id="SSF143749">
    <property type="entry name" value="Phage tail protein-like"/>
    <property type="match status" value="1"/>
</dbReference>
<proteinExistence type="predicted"/>
<protein>
    <submittedName>
        <fullName evidence="1">Phage minor tail protein U</fullName>
    </submittedName>
</protein>
<organism evidence="1 2">
    <name type="scientific">Edwardsiella anguillarum ET080813</name>
    <dbReference type="NCBI Taxonomy" id="667120"/>
    <lineage>
        <taxon>Bacteria</taxon>
        <taxon>Pseudomonadati</taxon>
        <taxon>Pseudomonadota</taxon>
        <taxon>Gammaproteobacteria</taxon>
        <taxon>Enterobacterales</taxon>
        <taxon>Hafniaceae</taxon>
        <taxon>Edwardsiella</taxon>
    </lineage>
</organism>
<dbReference type="InterPro" id="IPR038512">
    <property type="entry name" value="GpU-like_sf"/>
</dbReference>
<dbReference type="GeneID" id="33938282"/>
<evidence type="ECO:0000313" key="2">
    <source>
        <dbReference type="Proteomes" id="UP000028681"/>
    </source>
</evidence>
<dbReference type="Pfam" id="PF06141">
    <property type="entry name" value="Phage_tail_U"/>
    <property type="match status" value="1"/>
</dbReference>
<dbReference type="Gene3D" id="3.30.70.1700">
    <property type="entry name" value="Phage minor tail protein U"/>
    <property type="match status" value="1"/>
</dbReference>
<dbReference type="InterPro" id="IPR009312">
    <property type="entry name" value="Phage_lambda_GpU-like"/>
</dbReference>
<dbReference type="AlphaFoldDB" id="A0A076LEN5"/>
<dbReference type="RefSeq" id="WP_014526489.1">
    <property type="nucleotide sequence ID" value="NZ_CP006664.1"/>
</dbReference>
<gene>
    <name evidence="1" type="ORF">ETEE_0513</name>
</gene>
<evidence type="ECO:0000313" key="1">
    <source>
        <dbReference type="EMBL" id="AIJ06990.1"/>
    </source>
</evidence>
<dbReference type="EMBL" id="CP006664">
    <property type="protein sequence ID" value="AIJ06990.1"/>
    <property type="molecule type" value="Genomic_DNA"/>
</dbReference>
<dbReference type="HOGENOM" id="CLU_149980_1_0_6"/>
<name>A0A076LEN5_9GAMM</name>
<dbReference type="InterPro" id="IPR035934">
    <property type="entry name" value="Phage_tail_protein-like_sf"/>
</dbReference>
<reference evidence="1 2" key="1">
    <citation type="journal article" date="2012" name="PLoS ONE">
        <title>Edwardsiella comparative phylogenomics reveal the new intra/inter-species taxonomic relationships, virulence evolution and niche adaptation mechanisms.</title>
        <authorList>
            <person name="Yang M."/>
            <person name="Lv Y."/>
            <person name="Xiao J."/>
            <person name="Wu H."/>
            <person name="Zheng H."/>
            <person name="Liu Q."/>
            <person name="Zhang Y."/>
            <person name="Wang Q."/>
        </authorList>
    </citation>
    <scope>NUCLEOTIDE SEQUENCE [LARGE SCALE GENOMIC DNA]</scope>
    <source>
        <strain evidence="2">080813</strain>
    </source>
</reference>
<sequence>MSATEIRKALVDEFRRVLKDEPEEVAIFNGLPAFVDGEEELPAVSVHLSDIADDDEFLDDPKWRAVLHVAVFVKSSAPDSTLDHWASRLVFPVVPNCRELLRLCSSIELVGCTYDRSDVAATWAAIDVKYNITFEWE</sequence>
<dbReference type="Proteomes" id="UP000028681">
    <property type="component" value="Chromosome"/>
</dbReference>
<dbReference type="KEGG" id="ete:ETEE_0513"/>